<accession>A0A1F5WYL7</accession>
<reference evidence="1 2" key="1">
    <citation type="journal article" date="2016" name="Nat. Commun.">
        <title>Thousands of microbial genomes shed light on interconnected biogeochemical processes in an aquifer system.</title>
        <authorList>
            <person name="Anantharaman K."/>
            <person name="Brown C.T."/>
            <person name="Hug L.A."/>
            <person name="Sharon I."/>
            <person name="Castelle C.J."/>
            <person name="Probst A.J."/>
            <person name="Thomas B.C."/>
            <person name="Singh A."/>
            <person name="Wilkins M.J."/>
            <person name="Karaoz U."/>
            <person name="Brodie E.L."/>
            <person name="Williams K.H."/>
            <person name="Hubbard S.S."/>
            <person name="Banfield J.F."/>
        </authorList>
    </citation>
    <scope>NUCLEOTIDE SEQUENCE [LARGE SCALE GENOMIC DNA]</scope>
</reference>
<dbReference type="AlphaFoldDB" id="A0A1F5WYL7"/>
<evidence type="ECO:0000313" key="2">
    <source>
        <dbReference type="Proteomes" id="UP000178299"/>
    </source>
</evidence>
<gene>
    <name evidence="1" type="ORF">A2W48_02505</name>
</gene>
<sequence length="93" mass="10836">METPKTVPNIYIKGVERVGEIFQVYFTIEKNCPCGKEKRCVIIDIRNSEELPFPDARWEDVKNTFNNAIPSSFHDYVVSRSEILHHFGVSLYE</sequence>
<name>A0A1F5WYL7_9BACT</name>
<dbReference type="EMBL" id="MFHS01000047">
    <property type="protein sequence ID" value="OGF80411.1"/>
    <property type="molecule type" value="Genomic_DNA"/>
</dbReference>
<evidence type="ECO:0000313" key="1">
    <source>
        <dbReference type="EMBL" id="OGF80411.1"/>
    </source>
</evidence>
<dbReference type="Proteomes" id="UP000178299">
    <property type="component" value="Unassembled WGS sequence"/>
</dbReference>
<organism evidence="1 2">
    <name type="scientific">Candidatus Giovannonibacteria bacterium RIFCSPHIGHO2_12_44_12</name>
    <dbReference type="NCBI Taxonomy" id="1798340"/>
    <lineage>
        <taxon>Bacteria</taxon>
        <taxon>Candidatus Giovannoniibacteriota</taxon>
    </lineage>
</organism>
<comment type="caution">
    <text evidence="1">The sequence shown here is derived from an EMBL/GenBank/DDBJ whole genome shotgun (WGS) entry which is preliminary data.</text>
</comment>
<protein>
    <submittedName>
        <fullName evidence="1">Uncharacterized protein</fullName>
    </submittedName>
</protein>
<proteinExistence type="predicted"/>